<protein>
    <submittedName>
        <fullName evidence="3">Uncharacterized protein</fullName>
    </submittedName>
</protein>
<dbReference type="Proteomes" id="UP000053593">
    <property type="component" value="Unassembled WGS sequence"/>
</dbReference>
<keyword evidence="2" id="KW-0732">Signal</keyword>
<dbReference type="HOGENOM" id="CLU_1299845_0_0_1"/>
<organism evidence="3 4">
    <name type="scientific">Collybiopsis luxurians FD-317 M1</name>
    <dbReference type="NCBI Taxonomy" id="944289"/>
    <lineage>
        <taxon>Eukaryota</taxon>
        <taxon>Fungi</taxon>
        <taxon>Dikarya</taxon>
        <taxon>Basidiomycota</taxon>
        <taxon>Agaricomycotina</taxon>
        <taxon>Agaricomycetes</taxon>
        <taxon>Agaricomycetidae</taxon>
        <taxon>Agaricales</taxon>
        <taxon>Marasmiineae</taxon>
        <taxon>Omphalotaceae</taxon>
        <taxon>Collybiopsis</taxon>
        <taxon>Collybiopsis luxurians</taxon>
    </lineage>
</organism>
<dbReference type="EMBL" id="KN834851">
    <property type="protein sequence ID" value="KIK51948.1"/>
    <property type="molecule type" value="Genomic_DNA"/>
</dbReference>
<sequence length="232" mass="25255">MPLLARFSAFCFILAGLLAVAASPLAIIEHDRRGPASEFLIFNKKYHNNQEGPSVWLTVRQGFALLPNPGGQPRYTVYDTTGPLQNRHKKPELVTTLGNLRFPQDGGKSKDAIVQEIKALQPNSMEDFITRILGIVQKYIYGDVLPKEEWLKAIKEPGQATSEASGSQGGPKKSDIHNVLHPQQPAAGASGSQGAASNPPNVQQGPKKSNIHDVLSPEPKKSDIHKVMNRAL</sequence>
<dbReference type="AlphaFoldDB" id="A0A0D0CAS3"/>
<name>A0A0D0CAS3_9AGAR</name>
<reference evidence="3 4" key="1">
    <citation type="submission" date="2014-04" db="EMBL/GenBank/DDBJ databases">
        <title>Evolutionary Origins and Diversification of the Mycorrhizal Mutualists.</title>
        <authorList>
            <consortium name="DOE Joint Genome Institute"/>
            <consortium name="Mycorrhizal Genomics Consortium"/>
            <person name="Kohler A."/>
            <person name="Kuo A."/>
            <person name="Nagy L.G."/>
            <person name="Floudas D."/>
            <person name="Copeland A."/>
            <person name="Barry K.W."/>
            <person name="Cichocki N."/>
            <person name="Veneault-Fourrey C."/>
            <person name="LaButti K."/>
            <person name="Lindquist E.A."/>
            <person name="Lipzen A."/>
            <person name="Lundell T."/>
            <person name="Morin E."/>
            <person name="Murat C."/>
            <person name="Riley R."/>
            <person name="Ohm R."/>
            <person name="Sun H."/>
            <person name="Tunlid A."/>
            <person name="Henrissat B."/>
            <person name="Grigoriev I.V."/>
            <person name="Hibbett D.S."/>
            <person name="Martin F."/>
        </authorList>
    </citation>
    <scope>NUCLEOTIDE SEQUENCE [LARGE SCALE GENOMIC DNA]</scope>
    <source>
        <strain evidence="3 4">FD-317 M1</strain>
    </source>
</reference>
<gene>
    <name evidence="3" type="ORF">GYMLUDRAFT_50239</name>
</gene>
<evidence type="ECO:0000313" key="3">
    <source>
        <dbReference type="EMBL" id="KIK51948.1"/>
    </source>
</evidence>
<feature type="signal peptide" evidence="2">
    <location>
        <begin position="1"/>
        <end position="22"/>
    </location>
</feature>
<evidence type="ECO:0000256" key="1">
    <source>
        <dbReference type="SAM" id="MobiDB-lite"/>
    </source>
</evidence>
<proteinExistence type="predicted"/>
<feature type="compositionally biased region" description="Low complexity" evidence="1">
    <location>
        <begin position="182"/>
        <end position="200"/>
    </location>
</feature>
<evidence type="ECO:0000256" key="2">
    <source>
        <dbReference type="SAM" id="SignalP"/>
    </source>
</evidence>
<feature type="chain" id="PRO_5002207818" evidence="2">
    <location>
        <begin position="23"/>
        <end position="232"/>
    </location>
</feature>
<accession>A0A0D0CAS3</accession>
<keyword evidence="4" id="KW-1185">Reference proteome</keyword>
<feature type="region of interest" description="Disordered" evidence="1">
    <location>
        <begin position="156"/>
        <end position="232"/>
    </location>
</feature>
<evidence type="ECO:0000313" key="4">
    <source>
        <dbReference type="Proteomes" id="UP000053593"/>
    </source>
</evidence>